<accession>A0AAV7Z9J4</accession>
<feature type="compositionally biased region" description="Acidic residues" evidence="2">
    <location>
        <begin position="152"/>
        <end position="191"/>
    </location>
</feature>
<keyword evidence="1" id="KW-0862">Zinc</keyword>
<evidence type="ECO:0000256" key="1">
    <source>
        <dbReference type="PROSITE-ProRule" id="PRU00024"/>
    </source>
</evidence>
<name>A0AAV7Z9J4_9EUKA</name>
<reference evidence="4" key="1">
    <citation type="submission" date="2022-08" db="EMBL/GenBank/DDBJ databases">
        <title>Novel sulphate-reducing endosymbionts in the free-living metamonad Anaeramoeba.</title>
        <authorList>
            <person name="Jerlstrom-Hultqvist J."/>
            <person name="Cepicka I."/>
            <person name="Gallot-Lavallee L."/>
            <person name="Salas-Leiva D."/>
            <person name="Curtis B.A."/>
            <person name="Zahonova K."/>
            <person name="Pipaliya S."/>
            <person name="Dacks J."/>
            <person name="Roger A.J."/>
        </authorList>
    </citation>
    <scope>NUCLEOTIDE SEQUENCE</scope>
    <source>
        <strain evidence="4">Busselton2</strain>
    </source>
</reference>
<feature type="compositionally biased region" description="Low complexity" evidence="2">
    <location>
        <begin position="614"/>
        <end position="624"/>
    </location>
</feature>
<feature type="region of interest" description="Disordered" evidence="2">
    <location>
        <begin position="587"/>
        <end position="624"/>
    </location>
</feature>
<evidence type="ECO:0000256" key="2">
    <source>
        <dbReference type="SAM" id="MobiDB-lite"/>
    </source>
</evidence>
<keyword evidence="1" id="KW-0863">Zinc-finger</keyword>
<dbReference type="AlphaFoldDB" id="A0AAV7Z9J4"/>
<dbReference type="InterPro" id="IPR000315">
    <property type="entry name" value="Znf_B-box"/>
</dbReference>
<comment type="caution">
    <text evidence="4">The sequence shown here is derived from an EMBL/GenBank/DDBJ whole genome shotgun (WGS) entry which is preliminary data.</text>
</comment>
<dbReference type="GO" id="GO:0008270">
    <property type="term" value="F:zinc ion binding"/>
    <property type="evidence" value="ECO:0007669"/>
    <property type="project" value="UniProtKB-KW"/>
</dbReference>
<evidence type="ECO:0000259" key="3">
    <source>
        <dbReference type="PROSITE" id="PS50119"/>
    </source>
</evidence>
<keyword evidence="1" id="KW-0479">Metal-binding</keyword>
<evidence type="ECO:0000313" key="5">
    <source>
        <dbReference type="Proteomes" id="UP001146793"/>
    </source>
</evidence>
<dbReference type="Proteomes" id="UP001146793">
    <property type="component" value="Unassembled WGS sequence"/>
</dbReference>
<feature type="domain" description="B box-type" evidence="3">
    <location>
        <begin position="36"/>
        <end position="80"/>
    </location>
</feature>
<feature type="region of interest" description="Disordered" evidence="2">
    <location>
        <begin position="144"/>
        <end position="191"/>
    </location>
</feature>
<evidence type="ECO:0000313" key="4">
    <source>
        <dbReference type="EMBL" id="KAJ3438373.1"/>
    </source>
</evidence>
<gene>
    <name evidence="4" type="ORF">M0812_17559</name>
</gene>
<organism evidence="4 5">
    <name type="scientific">Anaeramoeba flamelloides</name>
    <dbReference type="NCBI Taxonomy" id="1746091"/>
    <lineage>
        <taxon>Eukaryota</taxon>
        <taxon>Metamonada</taxon>
        <taxon>Anaeramoebidae</taxon>
        <taxon>Anaeramoeba</taxon>
    </lineage>
</organism>
<protein>
    <submittedName>
        <fullName evidence="4">B-box zinc finger protein</fullName>
    </submittedName>
</protein>
<feature type="compositionally biased region" description="Basic and acidic residues" evidence="2">
    <location>
        <begin position="587"/>
        <end position="598"/>
    </location>
</feature>
<proteinExistence type="predicted"/>
<dbReference type="EMBL" id="JANTQA010000033">
    <property type="protein sequence ID" value="KAJ3438373.1"/>
    <property type="molecule type" value="Genomic_DNA"/>
</dbReference>
<dbReference type="PROSITE" id="PS50119">
    <property type="entry name" value="ZF_BBOX"/>
    <property type="match status" value="1"/>
</dbReference>
<sequence>MFRNLDGFEITSPYPQTIRLKLNDSEETSLSKKENSNHPLCDVCKKKKTKFYCTSEKLSYCHKCMINSHESEEIFEEHNVKIWEYRVLQLNNKLINSEDIINGKKTIKKDLGKEKQKIFGKGKKKKKKKKKWKLKMSNKYKEKKAINKEMEIENEDDEEEEEDEYEEEEEEDGEEGGGDDKDKEEDDYDDYEENIEKKFKNKKKKLRYKKFQIHKKRNCGKNEKKEKSKEDDNILMNNYLRKKHFNNDTNQPSQSKELKLSPGFGYHDKNLLDNNLPFGKELSKNTRRAIIQIKERWNKFVRSQNENRKLKEITFDELNHLITIFITKLKKVDGGEYSWNSFRTKMSSLFMFFKYYYQKEDLGEPPVLDHYQFKDAQNALKIKLDDIKNNKNKQRTKNALTEKQQLQLFQSLDLTNSKELLIAAFWLMGKLANIDGEQNINLKQKQIKWMKNESQKILQIATKAKDNNGRKTIKKIYQDNKNPFDGYSIIQKYVDNCPKRLPEDNFWCALNNNQNKQKFYKKQKISGQTMLRYLRESCKKLNFTTKILLYSPRLTVKEDGNFSPDENANILKDNNLRNNIIFEQKNQSDLERKRKPEENYFNQSNNRIKDRKLNLNSSSNTQQN</sequence>